<evidence type="ECO:0000313" key="6">
    <source>
        <dbReference type="Proteomes" id="UP000053464"/>
    </source>
</evidence>
<dbReference type="GO" id="GO:0003700">
    <property type="term" value="F:DNA-binding transcription factor activity"/>
    <property type="evidence" value="ECO:0007669"/>
    <property type="project" value="InterPro"/>
</dbReference>
<dbReference type="InterPro" id="IPR018060">
    <property type="entry name" value="HTH_AraC"/>
</dbReference>
<comment type="caution">
    <text evidence="5">The sequence shown here is derived from an EMBL/GenBank/DDBJ whole genome shotgun (WGS) entry which is preliminary data.</text>
</comment>
<dbReference type="InterPro" id="IPR050204">
    <property type="entry name" value="AraC_XylS_family_regulators"/>
</dbReference>
<dbReference type="PATRIC" id="fig|1581420.6.peg.1933"/>
<dbReference type="PANTHER" id="PTHR46796">
    <property type="entry name" value="HTH-TYPE TRANSCRIPTIONAL ACTIVATOR RHAS-RELATED"/>
    <property type="match status" value="1"/>
</dbReference>
<dbReference type="OrthoDB" id="2559672at2"/>
<dbReference type="GO" id="GO:0043565">
    <property type="term" value="F:sequence-specific DNA binding"/>
    <property type="evidence" value="ECO:0007669"/>
    <property type="project" value="InterPro"/>
</dbReference>
<accession>A0A0G9MYS5</accession>
<dbReference type="STRING" id="1581420.AAW00_09425"/>
<dbReference type="Gene3D" id="1.10.10.60">
    <property type="entry name" value="Homeodomain-like"/>
    <property type="match status" value="1"/>
</dbReference>
<protein>
    <recommendedName>
        <fullName evidence="4">HTH araC/xylS-type domain-containing protein</fullName>
    </recommendedName>
</protein>
<keyword evidence="3" id="KW-0804">Transcription</keyword>
<name>A0A0G9MYS5_9SPHN</name>
<dbReference type="RefSeq" id="WP_047004080.1">
    <property type="nucleotide sequence ID" value="NZ_LBHB01000002.1"/>
</dbReference>
<dbReference type="Pfam" id="PF12833">
    <property type="entry name" value="HTH_18"/>
    <property type="match status" value="1"/>
</dbReference>
<reference evidence="5 6" key="1">
    <citation type="submission" date="2015-04" db="EMBL/GenBank/DDBJ databases">
        <title>The draft genome sequence of Erythrobacter luteus KA37.</title>
        <authorList>
            <person name="Zhuang L."/>
            <person name="Liu Y."/>
            <person name="Shao Z."/>
        </authorList>
    </citation>
    <scope>NUCLEOTIDE SEQUENCE [LARGE SCALE GENOMIC DNA]</scope>
    <source>
        <strain evidence="5 6">KA37</strain>
    </source>
</reference>
<dbReference type="Proteomes" id="UP000053464">
    <property type="component" value="Unassembled WGS sequence"/>
</dbReference>
<gene>
    <name evidence="5" type="ORF">AAW00_09425</name>
</gene>
<feature type="domain" description="HTH araC/xylS-type" evidence="4">
    <location>
        <begin position="178"/>
        <end position="277"/>
    </location>
</feature>
<organism evidence="5 6">
    <name type="scientific">Aurantiacibacter luteus</name>
    <dbReference type="NCBI Taxonomy" id="1581420"/>
    <lineage>
        <taxon>Bacteria</taxon>
        <taxon>Pseudomonadati</taxon>
        <taxon>Pseudomonadota</taxon>
        <taxon>Alphaproteobacteria</taxon>
        <taxon>Sphingomonadales</taxon>
        <taxon>Erythrobacteraceae</taxon>
        <taxon>Aurantiacibacter</taxon>
    </lineage>
</organism>
<dbReference type="SMART" id="SM00342">
    <property type="entry name" value="HTH_ARAC"/>
    <property type="match status" value="1"/>
</dbReference>
<evidence type="ECO:0000256" key="3">
    <source>
        <dbReference type="ARBA" id="ARBA00023163"/>
    </source>
</evidence>
<keyword evidence="1" id="KW-0805">Transcription regulation</keyword>
<evidence type="ECO:0000259" key="4">
    <source>
        <dbReference type="PROSITE" id="PS01124"/>
    </source>
</evidence>
<keyword evidence="6" id="KW-1185">Reference proteome</keyword>
<dbReference type="EMBL" id="LBHB01000002">
    <property type="protein sequence ID" value="KLE34433.1"/>
    <property type="molecule type" value="Genomic_DNA"/>
</dbReference>
<sequence length="309" mass="33392">MTQTGVIGISGRSRDGRPLSYNRAPAADLSPWIARLFVTLAHQPAGQVLGTGIFNDTVFLRALIAGDWRAETARGPVIRSRGALFFGPQTRRMPLTVAGPIGTYGIALRPGAVAALGGPNLADWLDRIDDIGRVSGAADWESLFAPADDAAEPEVLLAAVEGRFRALLQASGAKAPAPLAIAFDEAAFRDPSVALAGLARHFGVSLRTLQRVVVRDFGMSPKSVLRRARALDMASQIIGFADRAEAEEHALRFYDQSHLNRDFRDLFGMTPSEFARRSDPIMALALEARQARRLEALGRLDSTAQAPWR</sequence>
<evidence type="ECO:0000256" key="1">
    <source>
        <dbReference type="ARBA" id="ARBA00023015"/>
    </source>
</evidence>
<keyword evidence="2" id="KW-0238">DNA-binding</keyword>
<evidence type="ECO:0000313" key="5">
    <source>
        <dbReference type="EMBL" id="KLE34433.1"/>
    </source>
</evidence>
<proteinExistence type="predicted"/>
<dbReference type="PROSITE" id="PS01124">
    <property type="entry name" value="HTH_ARAC_FAMILY_2"/>
    <property type="match status" value="1"/>
</dbReference>
<dbReference type="AlphaFoldDB" id="A0A0G9MYS5"/>
<evidence type="ECO:0000256" key="2">
    <source>
        <dbReference type="ARBA" id="ARBA00023125"/>
    </source>
</evidence>